<gene>
    <name evidence="1" type="ORF">ABIF29_005696</name>
</gene>
<dbReference type="EMBL" id="JBGBZA010000002">
    <property type="protein sequence ID" value="MEY9318897.1"/>
    <property type="molecule type" value="Genomic_DNA"/>
</dbReference>
<protein>
    <submittedName>
        <fullName evidence="1">Uncharacterized protein</fullName>
    </submittedName>
</protein>
<comment type="caution">
    <text evidence="1">The sequence shown here is derived from an EMBL/GenBank/DDBJ whole genome shotgun (WGS) entry which is preliminary data.</text>
</comment>
<name>A0ABV4F623_BRAEL</name>
<sequence length="216" mass="23160">MQALMRAAGDDAIIDEVGIEQRRQGLAAEIDVMLDAAKQRELIVVRQQQEASEHGGGPARRDRGIGIGLQSVAWCQLAGARNIGQRSGLHLGRQRQLGGRALIALAQHVTVAIIPRRSFPGTAQLLQQGDVADQHALDVRRDDAIRDQALRGVVIGDVVEGIVKRQQIGAVQADADALAIENSSQRFLHACGIAEIDQDQIGAAVEIPDMRAKVGE</sequence>
<evidence type="ECO:0000313" key="1">
    <source>
        <dbReference type="EMBL" id="MEY9318897.1"/>
    </source>
</evidence>
<proteinExistence type="predicted"/>
<dbReference type="RefSeq" id="WP_370196307.1">
    <property type="nucleotide sequence ID" value="NZ_JBGBZA010000002.1"/>
</dbReference>
<keyword evidence="2" id="KW-1185">Reference proteome</keyword>
<accession>A0ABV4F623</accession>
<dbReference type="Proteomes" id="UP001565471">
    <property type="component" value="Unassembled WGS sequence"/>
</dbReference>
<evidence type="ECO:0000313" key="2">
    <source>
        <dbReference type="Proteomes" id="UP001565471"/>
    </source>
</evidence>
<organism evidence="1 2">
    <name type="scientific">Bradyrhizobium elkanii</name>
    <dbReference type="NCBI Taxonomy" id="29448"/>
    <lineage>
        <taxon>Bacteria</taxon>
        <taxon>Pseudomonadati</taxon>
        <taxon>Pseudomonadota</taxon>
        <taxon>Alphaproteobacteria</taxon>
        <taxon>Hyphomicrobiales</taxon>
        <taxon>Nitrobacteraceae</taxon>
        <taxon>Bradyrhizobium</taxon>
    </lineage>
</organism>
<reference evidence="1 2" key="1">
    <citation type="submission" date="2024-07" db="EMBL/GenBank/DDBJ databases">
        <title>Genomic Encyclopedia of Type Strains, Phase V (KMG-V): Genome sequencing to study the core and pangenomes of soil and plant-associated prokaryotes.</title>
        <authorList>
            <person name="Whitman W."/>
        </authorList>
    </citation>
    <scope>NUCLEOTIDE SEQUENCE [LARGE SCALE GENOMIC DNA]</scope>
    <source>
        <strain evidence="1 2">USDA 415</strain>
    </source>
</reference>